<reference evidence="2 3" key="1">
    <citation type="submission" date="2019-04" db="EMBL/GenBank/DDBJ databases">
        <authorList>
            <person name="Feng G."/>
            <person name="Zhang J."/>
            <person name="Zhu H."/>
        </authorList>
    </citation>
    <scope>NUCLEOTIDE SEQUENCE [LARGE SCALE GENOMIC DNA]</scope>
    <source>
        <strain evidence="2 3">9PBR-1</strain>
    </source>
</reference>
<evidence type="ECO:0000313" key="3">
    <source>
        <dbReference type="Proteomes" id="UP000298471"/>
    </source>
</evidence>
<evidence type="ECO:0000313" key="2">
    <source>
        <dbReference type="EMBL" id="TGE27994.1"/>
    </source>
</evidence>
<name>A0A4Z0QE78_9BACT</name>
<keyword evidence="1" id="KW-0472">Membrane</keyword>
<sequence length="120" mass="13131">MSTSTLHELLIMNILDLFTILFDAATIGTKPDKPKSFWKITLPVFMLCCELPLTIGYLSTSGSSLSNLLLYWLAALALTLLIAYCLFLAQVFSSVKPSTFALWIIALAVFLGLSTAYCLG</sequence>
<protein>
    <submittedName>
        <fullName evidence="2">Uncharacterized protein</fullName>
    </submittedName>
</protein>
<proteinExistence type="predicted"/>
<evidence type="ECO:0000256" key="1">
    <source>
        <dbReference type="SAM" id="Phobius"/>
    </source>
</evidence>
<comment type="caution">
    <text evidence="2">The sequence shown here is derived from an EMBL/GenBank/DDBJ whole genome shotgun (WGS) entry which is preliminary data.</text>
</comment>
<feature type="transmembrane region" description="Helical" evidence="1">
    <location>
        <begin position="6"/>
        <end position="25"/>
    </location>
</feature>
<dbReference type="Proteomes" id="UP000298471">
    <property type="component" value="Unassembled WGS sequence"/>
</dbReference>
<gene>
    <name evidence="2" type="ORF">E5K02_00585</name>
</gene>
<feature type="transmembrane region" description="Helical" evidence="1">
    <location>
        <begin position="100"/>
        <end position="117"/>
    </location>
</feature>
<feature type="transmembrane region" description="Helical" evidence="1">
    <location>
        <begin position="69"/>
        <end position="88"/>
    </location>
</feature>
<keyword evidence="1" id="KW-1133">Transmembrane helix</keyword>
<keyword evidence="1" id="KW-0812">Transmembrane</keyword>
<dbReference type="EMBL" id="SRMB01000001">
    <property type="protein sequence ID" value="TGE27994.1"/>
    <property type="molecule type" value="Genomic_DNA"/>
</dbReference>
<dbReference type="AlphaFoldDB" id="A0A4Z0QE78"/>
<accession>A0A4Z0QE78</accession>
<feature type="transmembrane region" description="Helical" evidence="1">
    <location>
        <begin position="37"/>
        <end position="57"/>
    </location>
</feature>
<keyword evidence="3" id="KW-1185">Reference proteome</keyword>
<organism evidence="2 3">
    <name type="scientific">Hymenobacter metallicola</name>
    <dbReference type="NCBI Taxonomy" id="2563114"/>
    <lineage>
        <taxon>Bacteria</taxon>
        <taxon>Pseudomonadati</taxon>
        <taxon>Bacteroidota</taxon>
        <taxon>Cytophagia</taxon>
        <taxon>Cytophagales</taxon>
        <taxon>Hymenobacteraceae</taxon>
        <taxon>Hymenobacter</taxon>
    </lineage>
</organism>